<proteinExistence type="predicted"/>
<feature type="non-terminal residue" evidence="1">
    <location>
        <position position="1"/>
    </location>
</feature>
<name>A0AAP3A7R5_ECOLX</name>
<organism evidence="1 2">
    <name type="scientific">Escherichia coli</name>
    <dbReference type="NCBI Taxonomy" id="562"/>
    <lineage>
        <taxon>Bacteria</taxon>
        <taxon>Pseudomonadati</taxon>
        <taxon>Pseudomonadota</taxon>
        <taxon>Gammaproteobacteria</taxon>
        <taxon>Enterobacterales</taxon>
        <taxon>Enterobacteriaceae</taxon>
        <taxon>Escherichia</taxon>
    </lineage>
</organism>
<dbReference type="AlphaFoldDB" id="A0AAP3A7R5"/>
<reference evidence="1" key="1">
    <citation type="submission" date="2023-06" db="EMBL/GenBank/DDBJ databases">
        <title>Deciphering the underlying mechanisms mediating the transmission of blaNDM gene from human to animals in China.</title>
        <authorList>
            <person name="Chen K."/>
            <person name="Chen S."/>
        </authorList>
    </citation>
    <scope>NUCLEOTIDE SEQUENCE</scope>
    <source>
        <strain evidence="1">1199</strain>
    </source>
</reference>
<evidence type="ECO:0000313" key="2">
    <source>
        <dbReference type="Proteomes" id="UP001208624"/>
    </source>
</evidence>
<protein>
    <submittedName>
        <fullName evidence="1">Allose-binding protein</fullName>
    </submittedName>
</protein>
<evidence type="ECO:0000313" key="1">
    <source>
        <dbReference type="EMBL" id="MCV5625365.1"/>
    </source>
</evidence>
<gene>
    <name evidence="1" type="ORF">OFN31_27320</name>
</gene>
<accession>A0AAP3A7R5</accession>
<dbReference type="Proteomes" id="UP001208624">
    <property type="component" value="Unassembled WGS sequence"/>
</dbReference>
<comment type="caution">
    <text evidence="1">The sequence shown here is derived from an EMBL/GenBank/DDBJ whole genome shotgun (WGS) entry which is preliminary data.</text>
</comment>
<sequence>SGKVIPLDKAPEFKLVDSILVTQ</sequence>
<dbReference type="EMBL" id="JAOVKC010000380">
    <property type="protein sequence ID" value="MCV5625365.1"/>
    <property type="molecule type" value="Genomic_DNA"/>
</dbReference>